<dbReference type="AlphaFoldDB" id="A0A1Y2PHC3"/>
<evidence type="ECO:0000256" key="4">
    <source>
        <dbReference type="ARBA" id="ARBA00022989"/>
    </source>
</evidence>
<comment type="subcellular location">
    <subcellularLocation>
        <location evidence="1">Membrane</location>
        <topology evidence="1">Multi-pass membrane protein</topology>
    </subcellularLocation>
</comment>
<keyword evidence="5 6" id="KW-0472">Membrane</keyword>
<dbReference type="Proteomes" id="UP000194221">
    <property type="component" value="Unassembled WGS sequence"/>
</dbReference>
<sequence>MYKVIYFAFCFFSLFFIDSGNSIIEMILKIGALLSLSFLYLDQAKKINNWYLIILLSSIASDAFLIFDSNFLLIGSLLLLLNRILYIVITRRALFDTKTGTLLIYFIPCLLLFFIIYALLKPYVEQINISFILLGITSAVAILFSFLNYLNRMNKQNLFFLFGILLIVFSDVLSAYNKFLDYHLYYVIIYTVMFYLARYLICRSMILQKK</sequence>
<name>A0A1Y2PHC3_9FLAO</name>
<evidence type="ECO:0000256" key="6">
    <source>
        <dbReference type="SAM" id="Phobius"/>
    </source>
</evidence>
<dbReference type="InterPro" id="IPR012506">
    <property type="entry name" value="TMEM86B-like"/>
</dbReference>
<evidence type="ECO:0000256" key="2">
    <source>
        <dbReference type="ARBA" id="ARBA00007375"/>
    </source>
</evidence>
<reference evidence="7 8" key="1">
    <citation type="submission" date="2015-03" db="EMBL/GenBank/DDBJ databases">
        <title>Genome sequence of Tenacibaculum sp. S2-2, isolated from intestinal microbiota of sea cucumber, Apostichopus japonicas.</title>
        <authorList>
            <person name="Shao Z."/>
            <person name="Wang L."/>
            <person name="Li X."/>
        </authorList>
    </citation>
    <scope>NUCLEOTIDE SEQUENCE [LARGE SCALE GENOMIC DNA]</scope>
    <source>
        <strain evidence="7 8">S2-2</strain>
    </source>
</reference>
<comment type="similarity">
    <text evidence="2">Belongs to the TMEM86 family.</text>
</comment>
<evidence type="ECO:0008006" key="9">
    <source>
        <dbReference type="Google" id="ProtNLM"/>
    </source>
</evidence>
<proteinExistence type="inferred from homology"/>
<comment type="caution">
    <text evidence="7">The sequence shown here is derived from an EMBL/GenBank/DDBJ whole genome shotgun (WGS) entry which is preliminary data.</text>
</comment>
<keyword evidence="4 6" id="KW-1133">Transmembrane helix</keyword>
<evidence type="ECO:0000313" key="8">
    <source>
        <dbReference type="Proteomes" id="UP000194221"/>
    </source>
</evidence>
<feature type="transmembrane region" description="Helical" evidence="6">
    <location>
        <begin position="126"/>
        <end position="146"/>
    </location>
</feature>
<protein>
    <recommendedName>
        <fullName evidence="9">YhhN-like protein</fullName>
    </recommendedName>
</protein>
<evidence type="ECO:0000256" key="3">
    <source>
        <dbReference type="ARBA" id="ARBA00022692"/>
    </source>
</evidence>
<dbReference type="InParanoid" id="A0A1Y2PHC3"/>
<dbReference type="GO" id="GO:0016020">
    <property type="term" value="C:membrane"/>
    <property type="evidence" value="ECO:0007669"/>
    <property type="project" value="UniProtKB-SubCell"/>
</dbReference>
<keyword evidence="3 6" id="KW-0812">Transmembrane</keyword>
<feature type="transmembrane region" description="Helical" evidence="6">
    <location>
        <begin position="73"/>
        <end position="90"/>
    </location>
</feature>
<feature type="transmembrane region" description="Helical" evidence="6">
    <location>
        <begin position="182"/>
        <end position="201"/>
    </location>
</feature>
<feature type="transmembrane region" description="Helical" evidence="6">
    <location>
        <begin position="102"/>
        <end position="120"/>
    </location>
</feature>
<dbReference type="Pfam" id="PF07947">
    <property type="entry name" value="YhhN"/>
    <property type="match status" value="1"/>
</dbReference>
<gene>
    <name evidence="7" type="ORF">WH52_00210</name>
</gene>
<organism evidence="7 8">
    <name type="scientific">Tenacibaculum holothuriorum</name>
    <dbReference type="NCBI Taxonomy" id="1635173"/>
    <lineage>
        <taxon>Bacteria</taxon>
        <taxon>Pseudomonadati</taxon>
        <taxon>Bacteroidota</taxon>
        <taxon>Flavobacteriia</taxon>
        <taxon>Flavobacteriales</taxon>
        <taxon>Flavobacteriaceae</taxon>
        <taxon>Tenacibaculum</taxon>
    </lineage>
</organism>
<feature type="transmembrane region" description="Helical" evidence="6">
    <location>
        <begin position="49"/>
        <end position="67"/>
    </location>
</feature>
<accession>A0A1Y2PHC3</accession>
<evidence type="ECO:0000256" key="5">
    <source>
        <dbReference type="ARBA" id="ARBA00023136"/>
    </source>
</evidence>
<dbReference type="EMBL" id="LAPZ01000001">
    <property type="protein sequence ID" value="OSY89119.1"/>
    <property type="molecule type" value="Genomic_DNA"/>
</dbReference>
<keyword evidence="8" id="KW-1185">Reference proteome</keyword>
<evidence type="ECO:0000313" key="7">
    <source>
        <dbReference type="EMBL" id="OSY89119.1"/>
    </source>
</evidence>
<feature type="transmembrane region" description="Helical" evidence="6">
    <location>
        <begin position="158"/>
        <end position="176"/>
    </location>
</feature>
<evidence type="ECO:0000256" key="1">
    <source>
        <dbReference type="ARBA" id="ARBA00004141"/>
    </source>
</evidence>